<name>A0A0W8E5Q7_9ZZZZ</name>
<dbReference type="GO" id="GO:0009249">
    <property type="term" value="P:protein lipoylation"/>
    <property type="evidence" value="ECO:0007669"/>
    <property type="project" value="TreeGrafter"/>
</dbReference>
<dbReference type="InterPro" id="IPR011053">
    <property type="entry name" value="Single_hybrid_motif"/>
</dbReference>
<dbReference type="GO" id="GO:0005960">
    <property type="term" value="C:glycine cleavage complex"/>
    <property type="evidence" value="ECO:0007669"/>
    <property type="project" value="InterPro"/>
</dbReference>
<comment type="caution">
    <text evidence="2">The sequence shown here is derived from an EMBL/GenBank/DDBJ whole genome shotgun (WGS) entry which is preliminary data.</text>
</comment>
<proteinExistence type="inferred from homology"/>
<sequence>MSEDYIEIGNYIELTWDKFTFKVDKTCYYDTNDFWVRETEGLLVVGISDYLQTHAGDIAFIELPAEGQKVQAGDEIGTIETIKQTVAIITPVSGTISQVNSNLEEEPELINNDAYGEGWIFKLEPAEWESDQSRLMAAADYLPVMENKIKAELDQAD</sequence>
<dbReference type="InterPro" id="IPR033753">
    <property type="entry name" value="GCV_H/Fam206"/>
</dbReference>
<reference evidence="2" key="1">
    <citation type="journal article" date="2015" name="Proc. Natl. Acad. Sci. U.S.A.">
        <title>Networks of energetic and metabolic interactions define dynamics in microbial communities.</title>
        <authorList>
            <person name="Embree M."/>
            <person name="Liu J.K."/>
            <person name="Al-Bassam M.M."/>
            <person name="Zengler K."/>
        </authorList>
    </citation>
    <scope>NUCLEOTIDE SEQUENCE</scope>
</reference>
<evidence type="ECO:0000259" key="1">
    <source>
        <dbReference type="PROSITE" id="PS50968"/>
    </source>
</evidence>
<feature type="domain" description="Lipoyl-binding" evidence="1">
    <location>
        <begin position="42"/>
        <end position="124"/>
    </location>
</feature>
<organism evidence="2">
    <name type="scientific">hydrocarbon metagenome</name>
    <dbReference type="NCBI Taxonomy" id="938273"/>
    <lineage>
        <taxon>unclassified sequences</taxon>
        <taxon>metagenomes</taxon>
        <taxon>ecological metagenomes</taxon>
    </lineage>
</organism>
<dbReference type="GO" id="GO:0019464">
    <property type="term" value="P:glycine decarboxylation via glycine cleavage system"/>
    <property type="evidence" value="ECO:0007669"/>
    <property type="project" value="InterPro"/>
</dbReference>
<protein>
    <submittedName>
        <fullName evidence="2">Glycine cleavage system h protein</fullName>
    </submittedName>
</protein>
<dbReference type="Pfam" id="PF01597">
    <property type="entry name" value="GCV_H"/>
    <property type="match status" value="1"/>
</dbReference>
<dbReference type="CDD" id="cd06848">
    <property type="entry name" value="GCS_H"/>
    <property type="match status" value="1"/>
</dbReference>
<dbReference type="GO" id="GO:0005829">
    <property type="term" value="C:cytosol"/>
    <property type="evidence" value="ECO:0007669"/>
    <property type="project" value="TreeGrafter"/>
</dbReference>
<dbReference type="SUPFAM" id="SSF51230">
    <property type="entry name" value="Single hybrid motif"/>
    <property type="match status" value="1"/>
</dbReference>
<evidence type="ECO:0000313" key="2">
    <source>
        <dbReference type="EMBL" id="KUG03951.1"/>
    </source>
</evidence>
<dbReference type="InterPro" id="IPR000089">
    <property type="entry name" value="Biotin_lipoyl"/>
</dbReference>
<dbReference type="Gene3D" id="2.40.50.100">
    <property type="match status" value="1"/>
</dbReference>
<dbReference type="PROSITE" id="PS50968">
    <property type="entry name" value="BIOTINYL_LIPOYL"/>
    <property type="match status" value="1"/>
</dbReference>
<dbReference type="HAMAP" id="MF_00272">
    <property type="entry name" value="GcvH"/>
    <property type="match status" value="1"/>
</dbReference>
<dbReference type="NCBIfam" id="NF002270">
    <property type="entry name" value="PRK01202.1"/>
    <property type="match status" value="1"/>
</dbReference>
<dbReference type="PANTHER" id="PTHR11715">
    <property type="entry name" value="GLYCINE CLEAVAGE SYSTEM H PROTEIN"/>
    <property type="match status" value="1"/>
</dbReference>
<accession>A0A0W8E5Q7</accession>
<dbReference type="InterPro" id="IPR002930">
    <property type="entry name" value="GCV_H"/>
</dbReference>
<gene>
    <name evidence="2" type="ORF">ASZ90_018613</name>
</gene>
<dbReference type="EMBL" id="LNQE01001864">
    <property type="protein sequence ID" value="KUG03951.1"/>
    <property type="molecule type" value="Genomic_DNA"/>
</dbReference>
<dbReference type="PANTHER" id="PTHR11715:SF3">
    <property type="entry name" value="GLYCINE CLEAVAGE SYSTEM H PROTEIN-RELATED"/>
    <property type="match status" value="1"/>
</dbReference>
<dbReference type="AlphaFoldDB" id="A0A0W8E5Q7"/>